<organism evidence="3 4">
    <name type="scientific">Pristionchus mayeri</name>
    <dbReference type="NCBI Taxonomy" id="1317129"/>
    <lineage>
        <taxon>Eukaryota</taxon>
        <taxon>Metazoa</taxon>
        <taxon>Ecdysozoa</taxon>
        <taxon>Nematoda</taxon>
        <taxon>Chromadorea</taxon>
        <taxon>Rhabditida</taxon>
        <taxon>Rhabditina</taxon>
        <taxon>Diplogasteromorpha</taxon>
        <taxon>Diplogasteroidea</taxon>
        <taxon>Neodiplogasteridae</taxon>
        <taxon>Pristionchus</taxon>
    </lineage>
</organism>
<sequence>VKVDKGRRSTRNVSGRVKYTDSTEESDGENEPSLKKIKSEPVENKNKVVLHKRRLSNKGKSQTKIVKMNKEHSKENETEKNELECPECEYRSRSVYSWWRHLKEKHSTTPTLAGCLIRCDCGNESYSHNHSNECQISNFTIIRTGDGQIRRIRMTPQCVLCKKYPKTACGYMAHFEKHHKSSLKANGIYLECQCGLKCTIHGDLYKHDKKCSGLEFTLHKLNED</sequence>
<dbReference type="InterPro" id="IPR013087">
    <property type="entry name" value="Znf_C2H2_type"/>
</dbReference>
<feature type="domain" description="C2H2-type" evidence="2">
    <location>
        <begin position="83"/>
        <end position="106"/>
    </location>
</feature>
<keyword evidence="4" id="KW-1185">Reference proteome</keyword>
<feature type="region of interest" description="Disordered" evidence="1">
    <location>
        <begin position="1"/>
        <end position="78"/>
    </location>
</feature>
<name>A0AAN4Z2D8_9BILA</name>
<dbReference type="Proteomes" id="UP001328107">
    <property type="component" value="Unassembled WGS sequence"/>
</dbReference>
<feature type="compositionally biased region" description="Basic and acidic residues" evidence="1">
    <location>
        <begin position="68"/>
        <end position="78"/>
    </location>
</feature>
<evidence type="ECO:0000256" key="1">
    <source>
        <dbReference type="SAM" id="MobiDB-lite"/>
    </source>
</evidence>
<feature type="non-terminal residue" evidence="3">
    <location>
        <position position="1"/>
    </location>
</feature>
<feature type="domain" description="C2H2-type" evidence="2">
    <location>
        <begin position="156"/>
        <end position="178"/>
    </location>
</feature>
<feature type="compositionally biased region" description="Basic and acidic residues" evidence="1">
    <location>
        <begin position="32"/>
        <end position="46"/>
    </location>
</feature>
<comment type="caution">
    <text evidence="3">The sequence shown here is derived from an EMBL/GenBank/DDBJ whole genome shotgun (WGS) entry which is preliminary data.</text>
</comment>
<feature type="compositionally biased region" description="Basic residues" evidence="1">
    <location>
        <begin position="48"/>
        <end position="57"/>
    </location>
</feature>
<dbReference type="EMBL" id="BTRK01000001">
    <property type="protein sequence ID" value="GMR31301.1"/>
    <property type="molecule type" value="Genomic_DNA"/>
</dbReference>
<dbReference type="SMART" id="SM00355">
    <property type="entry name" value="ZnF_C2H2"/>
    <property type="match status" value="2"/>
</dbReference>
<proteinExistence type="predicted"/>
<gene>
    <name evidence="3" type="ORF">PMAYCL1PPCAC_01495</name>
</gene>
<evidence type="ECO:0000313" key="3">
    <source>
        <dbReference type="EMBL" id="GMR31301.1"/>
    </source>
</evidence>
<dbReference type="AlphaFoldDB" id="A0AAN4Z2D8"/>
<evidence type="ECO:0000259" key="2">
    <source>
        <dbReference type="SMART" id="SM00355"/>
    </source>
</evidence>
<accession>A0AAN4Z2D8</accession>
<evidence type="ECO:0000313" key="4">
    <source>
        <dbReference type="Proteomes" id="UP001328107"/>
    </source>
</evidence>
<protein>
    <recommendedName>
        <fullName evidence="2">C2H2-type domain-containing protein</fullName>
    </recommendedName>
</protein>
<reference evidence="4" key="1">
    <citation type="submission" date="2022-10" db="EMBL/GenBank/DDBJ databases">
        <title>Genome assembly of Pristionchus species.</title>
        <authorList>
            <person name="Yoshida K."/>
            <person name="Sommer R.J."/>
        </authorList>
    </citation>
    <scope>NUCLEOTIDE SEQUENCE [LARGE SCALE GENOMIC DNA]</scope>
    <source>
        <strain evidence="4">RS5460</strain>
    </source>
</reference>